<dbReference type="Proteomes" id="UP000310017">
    <property type="component" value="Chromosome"/>
</dbReference>
<dbReference type="OrthoDB" id="1156172at2"/>
<protein>
    <submittedName>
        <fullName evidence="5">Helix-turn-helix domain-containing protein</fullName>
    </submittedName>
</protein>
<reference evidence="5 6" key="1">
    <citation type="submission" date="2019-05" db="EMBL/GenBank/DDBJ databases">
        <title>Genome sequencing of F202Z8.</title>
        <authorList>
            <person name="Kwon Y.M."/>
        </authorList>
    </citation>
    <scope>NUCLEOTIDE SEQUENCE [LARGE SCALE GENOMIC DNA]</scope>
    <source>
        <strain evidence="5 6">F202Z8</strain>
    </source>
</reference>
<dbReference type="PROSITE" id="PS01124">
    <property type="entry name" value="HTH_ARAC_FAMILY_2"/>
    <property type="match status" value="1"/>
</dbReference>
<dbReference type="InterPro" id="IPR009057">
    <property type="entry name" value="Homeodomain-like_sf"/>
</dbReference>
<dbReference type="RefSeq" id="WP_138854266.1">
    <property type="nucleotide sequence ID" value="NZ_CP040710.1"/>
</dbReference>
<evidence type="ECO:0000313" key="6">
    <source>
        <dbReference type="Proteomes" id="UP000310017"/>
    </source>
</evidence>
<evidence type="ECO:0000256" key="3">
    <source>
        <dbReference type="ARBA" id="ARBA00023163"/>
    </source>
</evidence>
<dbReference type="GO" id="GO:0043565">
    <property type="term" value="F:sequence-specific DNA binding"/>
    <property type="evidence" value="ECO:0007669"/>
    <property type="project" value="InterPro"/>
</dbReference>
<evidence type="ECO:0000313" key="5">
    <source>
        <dbReference type="EMBL" id="QCX01929.1"/>
    </source>
</evidence>
<dbReference type="InterPro" id="IPR018060">
    <property type="entry name" value="HTH_AraC"/>
</dbReference>
<dbReference type="Pfam" id="PF12833">
    <property type="entry name" value="HTH_18"/>
    <property type="match status" value="1"/>
</dbReference>
<evidence type="ECO:0000259" key="4">
    <source>
        <dbReference type="PROSITE" id="PS01124"/>
    </source>
</evidence>
<dbReference type="Gene3D" id="1.10.10.60">
    <property type="entry name" value="Homeodomain-like"/>
    <property type="match status" value="1"/>
</dbReference>
<keyword evidence="6" id="KW-1185">Reference proteome</keyword>
<evidence type="ECO:0000256" key="1">
    <source>
        <dbReference type="ARBA" id="ARBA00023015"/>
    </source>
</evidence>
<keyword evidence="2" id="KW-0238">DNA-binding</keyword>
<gene>
    <name evidence="5" type="ORF">FGM00_18080</name>
</gene>
<accession>A0A5B7SXC2</accession>
<feature type="domain" description="HTH araC/xylS-type" evidence="4">
    <location>
        <begin position="1"/>
        <end position="39"/>
    </location>
</feature>
<dbReference type="AlphaFoldDB" id="A0A5B7SXC2"/>
<keyword evidence="3" id="KW-0804">Transcription</keyword>
<dbReference type="EMBL" id="CP040710">
    <property type="protein sequence ID" value="QCX01929.1"/>
    <property type="molecule type" value="Genomic_DNA"/>
</dbReference>
<evidence type="ECO:0000256" key="2">
    <source>
        <dbReference type="ARBA" id="ARBA00023125"/>
    </source>
</evidence>
<organism evidence="5 6">
    <name type="scientific">Aggregatimonas sangjinii</name>
    <dbReference type="NCBI Taxonomy" id="2583587"/>
    <lineage>
        <taxon>Bacteria</taxon>
        <taxon>Pseudomonadati</taxon>
        <taxon>Bacteroidota</taxon>
        <taxon>Flavobacteriia</taxon>
        <taxon>Flavobacteriales</taxon>
        <taxon>Flavobacteriaceae</taxon>
        <taxon>Aggregatimonas</taxon>
    </lineage>
</organism>
<dbReference type="InterPro" id="IPR020449">
    <property type="entry name" value="Tscrpt_reg_AraC-type_HTH"/>
</dbReference>
<dbReference type="GO" id="GO:0003700">
    <property type="term" value="F:DNA-binding transcription factor activity"/>
    <property type="evidence" value="ECO:0007669"/>
    <property type="project" value="InterPro"/>
</dbReference>
<proteinExistence type="predicted"/>
<keyword evidence="1" id="KW-0805">Transcription regulation</keyword>
<sequence length="39" mass="4318">MLNQKVGSVSEIAYSVGYANLSYFTKSFKEKFGVLPSKV</sequence>
<dbReference type="SUPFAM" id="SSF46689">
    <property type="entry name" value="Homeodomain-like"/>
    <property type="match status" value="1"/>
</dbReference>
<dbReference type="KEGG" id="asag:FGM00_18080"/>
<dbReference type="PRINTS" id="PR00032">
    <property type="entry name" value="HTHARAC"/>
</dbReference>
<name>A0A5B7SXC2_9FLAO</name>